<dbReference type="PANTHER" id="PTHR11113">
    <property type="entry name" value="N-ACETYLGLUCOSAMINE-6-PHOSPHATE DEACETYLASE"/>
    <property type="match status" value="1"/>
</dbReference>
<gene>
    <name evidence="3" type="primary">dag</name>
    <name evidence="3" type="ORF">AN618_02930</name>
</gene>
<accession>A0A140LDB2</accession>
<reference evidence="3 4" key="1">
    <citation type="submission" date="2015-12" db="EMBL/GenBank/DDBJ databases">
        <title>Draft genome sequnece of Fervidicola ferrireducens strain Y170.</title>
        <authorList>
            <person name="Patel B.K."/>
        </authorList>
    </citation>
    <scope>NUCLEOTIDE SEQUENCE [LARGE SCALE GENOMIC DNA]</scope>
    <source>
        <strain evidence="3 4">Y170</strain>
    </source>
</reference>
<dbReference type="EC" id="3.5.1.82" evidence="3"/>
<keyword evidence="4" id="KW-1185">Reference proteome</keyword>
<evidence type="ECO:0000313" key="3">
    <source>
        <dbReference type="EMBL" id="KXG78537.1"/>
    </source>
</evidence>
<dbReference type="Gene3D" id="3.20.20.140">
    <property type="entry name" value="Metal-dependent hydrolases"/>
    <property type="match status" value="1"/>
</dbReference>
<evidence type="ECO:0000256" key="1">
    <source>
        <dbReference type="ARBA" id="ARBA00022801"/>
    </source>
</evidence>
<dbReference type="AlphaFoldDB" id="A0A140LDB2"/>
<feature type="domain" description="Amidohydrolase 3" evidence="2">
    <location>
        <begin position="50"/>
        <end position="218"/>
    </location>
</feature>
<dbReference type="Gene3D" id="3.30.1490.130">
    <property type="entry name" value="D-aminoacylase. Domain 3"/>
    <property type="match status" value="1"/>
</dbReference>
<feature type="domain" description="Amidohydrolase 3" evidence="2">
    <location>
        <begin position="422"/>
        <end position="512"/>
    </location>
</feature>
<proteinExistence type="predicted"/>
<dbReference type="SUPFAM" id="SSF51556">
    <property type="entry name" value="Metallo-dependent hydrolases"/>
    <property type="match status" value="1"/>
</dbReference>
<keyword evidence="1 3" id="KW-0378">Hydrolase</keyword>
<dbReference type="CDD" id="cd01297">
    <property type="entry name" value="D-aminoacylase"/>
    <property type="match status" value="1"/>
</dbReference>
<organism evidence="3 4">
    <name type="scientific">Fervidicola ferrireducens</name>
    <dbReference type="NCBI Taxonomy" id="520764"/>
    <lineage>
        <taxon>Bacteria</taxon>
        <taxon>Bacillati</taxon>
        <taxon>Bacillota</taxon>
        <taxon>Clostridia</taxon>
        <taxon>Thermosediminibacterales</taxon>
        <taxon>Thermosediminibacteraceae</taxon>
        <taxon>Fervidicola</taxon>
    </lineage>
</organism>
<dbReference type="InterPro" id="IPR011059">
    <property type="entry name" value="Metal-dep_hydrolase_composite"/>
</dbReference>
<dbReference type="SUPFAM" id="SSF51338">
    <property type="entry name" value="Composite domain of metallo-dependent hydrolases"/>
    <property type="match status" value="1"/>
</dbReference>
<dbReference type="RefSeq" id="WP_066351187.1">
    <property type="nucleotide sequence ID" value="NZ_LOED01000002.1"/>
</dbReference>
<protein>
    <submittedName>
        <fullName evidence="3">N-acyl-D-glutamate deacylase</fullName>
        <ecNumber evidence="3">3.5.1.82</ecNumber>
    </submittedName>
</protein>
<evidence type="ECO:0000259" key="2">
    <source>
        <dbReference type="Pfam" id="PF07969"/>
    </source>
</evidence>
<dbReference type="InterPro" id="IPR023100">
    <property type="entry name" value="D-aminoacylase_insert_dom_sf"/>
</dbReference>
<dbReference type="Gene3D" id="2.30.40.10">
    <property type="entry name" value="Urease, subunit C, domain 1"/>
    <property type="match status" value="1"/>
</dbReference>
<dbReference type="Pfam" id="PF07969">
    <property type="entry name" value="Amidohydro_3"/>
    <property type="match status" value="2"/>
</dbReference>
<sequence>MTGLKKTYDILLKNLKIVDGTGAPAFYGDIGIKGDTIVLVGKAEGSGEKELDCTGLIAAPGFIDIHNHSDFSVILLPDAPNYLSQGVTTLVVGNCGYSGAPLTPKNRRMFEKVFGKNLPFEMESDNMPFGAYLKILDKYPKAVNIANLVGHGNIRGAVLGLENLKPSKEEMDEMKRVLSEAMESGAFGMSTGLIYDPGIFADTNEIAELCSVVKEYRGIYATHIRNESDLLVDAVMEAIEVGKKTGVRVQISHHKASGKRNWGLVKTTLDLMQYYRRRGVEVTCDVYPCTFANTGLYDCLPSWIRGQAFEEQIAKKDVRERLRSELSRPSDDFENIILDAGFDGLIISSSEKFKEFEGKSIAEISKILEMDPYDTIFHLLEKDRDIYVLAGGMSEDDVRYIIKHDLSMVCSDSEILEFGEGKPHPRGYMAFTKVISSYVREENLLSLEEAVKKMTYLPAWKLGLHDRGMLKPGFKADIAVFDYWNIDYSSAYGDPHHYSKGMVHVLVNGVPVILNEQFTGERPGVVLRRR</sequence>
<dbReference type="OrthoDB" id="9775607at2"/>
<dbReference type="GO" id="GO:0047421">
    <property type="term" value="F:N-acyl-D-glutamate deacylase activity"/>
    <property type="evidence" value="ECO:0007669"/>
    <property type="project" value="UniProtKB-EC"/>
</dbReference>
<dbReference type="STRING" id="520764.AN618_02930"/>
<dbReference type="InterPro" id="IPR032466">
    <property type="entry name" value="Metal_Hydrolase"/>
</dbReference>
<comment type="caution">
    <text evidence="3">The sequence shown here is derived from an EMBL/GenBank/DDBJ whole genome shotgun (WGS) entry which is preliminary data.</text>
</comment>
<name>A0A140LDB2_9FIRM</name>
<dbReference type="Proteomes" id="UP000070427">
    <property type="component" value="Unassembled WGS sequence"/>
</dbReference>
<dbReference type="EMBL" id="LOED01000002">
    <property type="protein sequence ID" value="KXG78537.1"/>
    <property type="molecule type" value="Genomic_DNA"/>
</dbReference>
<dbReference type="InParanoid" id="A0A140LDB2"/>
<evidence type="ECO:0000313" key="4">
    <source>
        <dbReference type="Proteomes" id="UP000070427"/>
    </source>
</evidence>
<dbReference type="InterPro" id="IPR013108">
    <property type="entry name" value="Amidohydro_3"/>
</dbReference>